<evidence type="ECO:0000256" key="1">
    <source>
        <dbReference type="ARBA" id="ARBA00014901"/>
    </source>
</evidence>
<feature type="repeat" description="WD" evidence="6">
    <location>
        <begin position="501"/>
        <end position="534"/>
    </location>
</feature>
<feature type="repeat" description="WD" evidence="6">
    <location>
        <begin position="448"/>
        <end position="489"/>
    </location>
</feature>
<dbReference type="PROSITE" id="PS50222">
    <property type="entry name" value="EF_HAND_2"/>
    <property type="match status" value="1"/>
</dbReference>
<feature type="compositionally biased region" description="Pro residues" evidence="7">
    <location>
        <begin position="844"/>
        <end position="853"/>
    </location>
</feature>
<keyword evidence="3" id="KW-0479">Metal-binding</keyword>
<feature type="region of interest" description="Disordered" evidence="7">
    <location>
        <begin position="816"/>
        <end position="854"/>
    </location>
</feature>
<dbReference type="InterPro" id="IPR051242">
    <property type="entry name" value="WD-EF-hand_domain"/>
</dbReference>
<evidence type="ECO:0000256" key="7">
    <source>
        <dbReference type="SAM" id="MobiDB-lite"/>
    </source>
</evidence>
<reference evidence="9" key="1">
    <citation type="submission" date="2021-04" db="EMBL/GenBank/DDBJ databases">
        <authorList>
            <consortium name="Wellcome Sanger Institute Data Sharing"/>
        </authorList>
    </citation>
    <scope>NUCLEOTIDE SEQUENCE [LARGE SCALE GENOMIC DNA]</scope>
</reference>
<evidence type="ECO:0000259" key="8">
    <source>
        <dbReference type="PROSITE" id="PS50222"/>
    </source>
</evidence>
<dbReference type="CDD" id="cd00051">
    <property type="entry name" value="EFh"/>
    <property type="match status" value="1"/>
</dbReference>
<dbReference type="InterPro" id="IPR018247">
    <property type="entry name" value="EF_Hand_1_Ca_BS"/>
</dbReference>
<dbReference type="InterPro" id="IPR011992">
    <property type="entry name" value="EF-hand-dom_pair"/>
</dbReference>
<dbReference type="SMART" id="SM00054">
    <property type="entry name" value="EFh"/>
    <property type="match status" value="2"/>
</dbReference>
<keyword evidence="10" id="KW-1185">Reference proteome</keyword>
<dbReference type="SUPFAM" id="SSF47473">
    <property type="entry name" value="EF-hand"/>
    <property type="match status" value="1"/>
</dbReference>
<dbReference type="Gene3D" id="2.130.10.10">
    <property type="entry name" value="YVTN repeat-like/Quinoprotein amine dehydrogenase"/>
    <property type="match status" value="3"/>
</dbReference>
<protein>
    <recommendedName>
        <fullName evidence="1">WD repeat-containing protein on Y chromosome</fullName>
    </recommendedName>
</protein>
<evidence type="ECO:0000313" key="9">
    <source>
        <dbReference type="Ensembl" id="ENSATEP00000061829.1"/>
    </source>
</evidence>
<dbReference type="SUPFAM" id="SSF50978">
    <property type="entry name" value="WD40 repeat-like"/>
    <property type="match status" value="2"/>
</dbReference>
<feature type="repeat" description="WD" evidence="6">
    <location>
        <begin position="362"/>
        <end position="394"/>
    </location>
</feature>
<keyword evidence="5" id="KW-0106">Calcium</keyword>
<dbReference type="InParanoid" id="A0A7N6BF24"/>
<dbReference type="PROSITE" id="PS50294">
    <property type="entry name" value="WD_REPEATS_REGION"/>
    <property type="match status" value="1"/>
</dbReference>
<feature type="region of interest" description="Disordered" evidence="7">
    <location>
        <begin position="640"/>
        <end position="660"/>
    </location>
</feature>
<sequence>MAPPNVAEIDPANSGKMFSAKDIPEIVKLFREADADGGGGLDIEEFCVAMKKLYGFVDKEKLTALHMQIDTNCDKTVDLGELMDFLLKKNKAEKDYDLVDSADQTRIYQKGQYISISSDGVLKFWTDRFELTHSFPLYKTKEALPYSHEKKMHVNDMVHIRELSHVAVATNEKELLFYNCSNYPDLCELFYSLKVEEIVTHMNYWFSNAKGAFSFVDIKGYLYVFISYRIQANGLFYRKANEKMSKRGCLTINVSSLLKNPSPEFFCFKVHVLNGMCRQIQYFKSLESFAICNSSSTRMVLVTHPKSNTPTVSKKVFGGRGDYEYFNCAEYSHSAGQLLTGGADGLLRVWFPYKNVSYEHVLKGHVRPITHIMFNPNEKTLISLSDDLNVCVWSEDGWMCRQNIQAYGMERAPISSVFYNIYNNELVFANSDIATCLGRGTDLFKKMLTSHDKPLCSLLYHDIFKQVVSVCKNGVVTVWDIVTGKAVMQFKVTPKQHVGFTAISFDGPQRRLITISKDGKVRLWNFNNGTELSVLPHNVPKKVTGIICINNRMFVSGRHSNIIFNLDMDKIDHRFLEHDFLNDIISMDVHDGLLVTAASNGNVVCWDAETGDALYWFNVSMSPRTQMVTKIAEGRTGRLSKKQPFMDNGRGKKPAAHDGKGRKGPLLLCLKTREDNIDTATVLTAEGSYIYAWSISSKGGVLGKFRAVKEEDAFVTTMSTDASEQILLTGDSKGMIYLWDIEEFGFKNQADTAPFEEIQGWHVPLSHLTGVVSVKCDPTCENILTAGLDCNVWLWTNTGSCKGLFGRDQWDLTQALPEETSDQEPAEKTGEAKKAKVRKKPFIKPIPIPPPSPTASLPDFTDLYESIKEAIRPRKLGMLYVLKEVSPPIRNALVLLMRSEMSSKFRCH</sequence>
<dbReference type="Proteomes" id="UP000265040">
    <property type="component" value="Chromosome 12"/>
</dbReference>
<dbReference type="PROSITE" id="PS00018">
    <property type="entry name" value="EF_HAND_1"/>
    <property type="match status" value="1"/>
</dbReference>
<name>A0A7N6BF24_ANATE</name>
<dbReference type="OrthoDB" id="5980302at2759"/>
<dbReference type="Gene3D" id="1.10.238.10">
    <property type="entry name" value="EF-hand"/>
    <property type="match status" value="1"/>
</dbReference>
<dbReference type="GeneTree" id="ENSGT00940000168052"/>
<keyword evidence="2 6" id="KW-0853">WD repeat</keyword>
<feature type="domain" description="EF-hand" evidence="8">
    <location>
        <begin position="21"/>
        <end position="56"/>
    </location>
</feature>
<evidence type="ECO:0000256" key="2">
    <source>
        <dbReference type="ARBA" id="ARBA00022574"/>
    </source>
</evidence>
<dbReference type="InterPro" id="IPR001680">
    <property type="entry name" value="WD40_rpt"/>
</dbReference>
<dbReference type="Ensembl" id="ENSATET00000038013.1">
    <property type="protein sequence ID" value="ENSATEP00000061829.1"/>
    <property type="gene ID" value="ENSATEG00000027396.2"/>
</dbReference>
<reference evidence="9" key="2">
    <citation type="submission" date="2025-08" db="UniProtKB">
        <authorList>
            <consortium name="Ensembl"/>
        </authorList>
    </citation>
    <scope>IDENTIFICATION</scope>
</reference>
<dbReference type="Pfam" id="PF00400">
    <property type="entry name" value="WD40"/>
    <property type="match status" value="1"/>
</dbReference>
<evidence type="ECO:0000313" key="10">
    <source>
        <dbReference type="Proteomes" id="UP000265040"/>
    </source>
</evidence>
<evidence type="ECO:0000256" key="4">
    <source>
        <dbReference type="ARBA" id="ARBA00022737"/>
    </source>
</evidence>
<keyword evidence="4" id="KW-0677">Repeat</keyword>
<dbReference type="PROSITE" id="PS00678">
    <property type="entry name" value="WD_REPEATS_1"/>
    <property type="match status" value="2"/>
</dbReference>
<organism evidence="9 10">
    <name type="scientific">Anabas testudineus</name>
    <name type="common">Climbing perch</name>
    <name type="synonym">Anthias testudineus</name>
    <dbReference type="NCBI Taxonomy" id="64144"/>
    <lineage>
        <taxon>Eukaryota</taxon>
        <taxon>Metazoa</taxon>
        <taxon>Chordata</taxon>
        <taxon>Craniata</taxon>
        <taxon>Vertebrata</taxon>
        <taxon>Euteleostomi</taxon>
        <taxon>Actinopterygii</taxon>
        <taxon>Neopterygii</taxon>
        <taxon>Teleostei</taxon>
        <taxon>Neoteleostei</taxon>
        <taxon>Acanthomorphata</taxon>
        <taxon>Anabantaria</taxon>
        <taxon>Anabantiformes</taxon>
        <taxon>Anabantoidei</taxon>
        <taxon>Anabantidae</taxon>
        <taxon>Anabas</taxon>
    </lineage>
</organism>
<dbReference type="SMART" id="SM00320">
    <property type="entry name" value="WD40"/>
    <property type="match status" value="7"/>
</dbReference>
<dbReference type="AlphaFoldDB" id="A0A7N6BF24"/>
<accession>A0A7N6BF24</accession>
<evidence type="ECO:0000256" key="3">
    <source>
        <dbReference type="ARBA" id="ARBA00022723"/>
    </source>
</evidence>
<dbReference type="GO" id="GO:0005509">
    <property type="term" value="F:calcium ion binding"/>
    <property type="evidence" value="ECO:0007669"/>
    <property type="project" value="InterPro"/>
</dbReference>
<dbReference type="PROSITE" id="PS50082">
    <property type="entry name" value="WD_REPEATS_2"/>
    <property type="match status" value="4"/>
</dbReference>
<feature type="repeat" description="WD" evidence="6">
    <location>
        <begin position="708"/>
        <end position="742"/>
    </location>
</feature>
<feature type="compositionally biased region" description="Basic and acidic residues" evidence="7">
    <location>
        <begin position="825"/>
        <end position="834"/>
    </location>
</feature>
<proteinExistence type="predicted"/>
<reference evidence="9" key="3">
    <citation type="submission" date="2025-09" db="UniProtKB">
        <authorList>
            <consortium name="Ensembl"/>
        </authorList>
    </citation>
    <scope>IDENTIFICATION</scope>
</reference>
<evidence type="ECO:0000256" key="5">
    <source>
        <dbReference type="ARBA" id="ARBA00022837"/>
    </source>
</evidence>
<dbReference type="InterPro" id="IPR019775">
    <property type="entry name" value="WD40_repeat_CS"/>
</dbReference>
<dbReference type="PANTHER" id="PTHR44324">
    <property type="entry name" value="WD40 REPEAT DOMAIN 95"/>
    <property type="match status" value="1"/>
</dbReference>
<dbReference type="InterPro" id="IPR015943">
    <property type="entry name" value="WD40/YVTN_repeat-like_dom_sf"/>
</dbReference>
<evidence type="ECO:0000256" key="6">
    <source>
        <dbReference type="PROSITE-ProRule" id="PRU00221"/>
    </source>
</evidence>
<dbReference type="InterPro" id="IPR002048">
    <property type="entry name" value="EF_hand_dom"/>
</dbReference>
<dbReference type="PANTHER" id="PTHR44324:SF6">
    <property type="entry name" value="EF-HAND CALCIUM BINDING DOMAIN 8"/>
    <property type="match status" value="1"/>
</dbReference>
<dbReference type="InterPro" id="IPR036322">
    <property type="entry name" value="WD40_repeat_dom_sf"/>
</dbReference>